<dbReference type="PANTHER" id="PTHR22705:SF0">
    <property type="entry name" value="ZZ-TYPE ZINC FINGER-CONTAINING PROTEIN 3"/>
    <property type="match status" value="1"/>
</dbReference>
<evidence type="ECO:0000256" key="3">
    <source>
        <dbReference type="ARBA" id="ARBA00022771"/>
    </source>
</evidence>
<organism evidence="10 11">
    <name type="scientific">Halocaridina rubra</name>
    <name type="common">Hawaiian red shrimp</name>
    <dbReference type="NCBI Taxonomy" id="373956"/>
    <lineage>
        <taxon>Eukaryota</taxon>
        <taxon>Metazoa</taxon>
        <taxon>Ecdysozoa</taxon>
        <taxon>Arthropoda</taxon>
        <taxon>Crustacea</taxon>
        <taxon>Multicrustacea</taxon>
        <taxon>Malacostraca</taxon>
        <taxon>Eumalacostraca</taxon>
        <taxon>Eucarida</taxon>
        <taxon>Decapoda</taxon>
        <taxon>Pleocyemata</taxon>
        <taxon>Caridea</taxon>
        <taxon>Atyoidea</taxon>
        <taxon>Atyidae</taxon>
        <taxon>Halocaridina</taxon>
    </lineage>
</organism>
<evidence type="ECO:0000256" key="5">
    <source>
        <dbReference type="PROSITE-ProRule" id="PRU00228"/>
    </source>
</evidence>
<evidence type="ECO:0000313" key="10">
    <source>
        <dbReference type="EMBL" id="KAK7074873.1"/>
    </source>
</evidence>
<dbReference type="InterPro" id="IPR001005">
    <property type="entry name" value="SANT/Myb"/>
</dbReference>
<evidence type="ECO:0000256" key="2">
    <source>
        <dbReference type="ARBA" id="ARBA00022723"/>
    </source>
</evidence>
<gene>
    <name evidence="10" type="primary">ZZZ3</name>
    <name evidence="10" type="ORF">SK128_024612</name>
</gene>
<dbReference type="GO" id="GO:0005634">
    <property type="term" value="C:nucleus"/>
    <property type="evidence" value="ECO:0007669"/>
    <property type="project" value="UniProtKB-SubCell"/>
</dbReference>
<dbReference type="InterPro" id="IPR037830">
    <property type="entry name" value="ZZZ3"/>
</dbReference>
<protein>
    <submittedName>
        <fullName evidence="10">ZZ-type zinc finger-containing protein 3</fullName>
    </submittedName>
</protein>
<dbReference type="EMBL" id="JAXCGZ010011425">
    <property type="protein sequence ID" value="KAK7074873.1"/>
    <property type="molecule type" value="Genomic_DNA"/>
</dbReference>
<dbReference type="SMART" id="SM00291">
    <property type="entry name" value="ZnF_ZZ"/>
    <property type="match status" value="1"/>
</dbReference>
<dbReference type="Gene3D" id="1.10.10.60">
    <property type="entry name" value="Homeodomain-like"/>
    <property type="match status" value="1"/>
</dbReference>
<proteinExistence type="predicted"/>
<dbReference type="InterPro" id="IPR000433">
    <property type="entry name" value="Znf_ZZ"/>
</dbReference>
<keyword evidence="3 5" id="KW-0863">Zinc-finger</keyword>
<dbReference type="PROSITE" id="PS50090">
    <property type="entry name" value="MYB_LIKE"/>
    <property type="match status" value="1"/>
</dbReference>
<keyword evidence="6" id="KW-0175">Coiled coil</keyword>
<dbReference type="GO" id="GO:0008270">
    <property type="term" value="F:zinc ion binding"/>
    <property type="evidence" value="ECO:0007669"/>
    <property type="project" value="UniProtKB-KW"/>
</dbReference>
<sequence>MVMSIPEATDIDELQPVFMDDEEDTSEYYFESDPLALKGNADYQSLLKALVKLVAQRSKAIKDLERLQEARDEALTNPLSFVTALQNGENLNLPAPQEIVQIPDIDWEKYNVQSIMQGARPKTRKHTHQEMQQTALEQIGQDIKDSKEAVSLGGKILVRGRIYDESKPQTFNQSWTEEEQRKLEELLIKYPDEEISYHRWAKIARELGTRTTIQVQSRVQKYFIALKQQGLPVPGKNPRTALLKKTYRAKKRGNSAFGRTGKSVFMKAFNMCKDKSEEVDLQSASPSETSIDISDEEDIVEDLKNSEEYRELLKLKHVKALKEQEIDSGVIAHPGFACDNCGVDPIIGPRWHCLECPASVSIDLCEICVKTNFSTDTHRAEHVLQPVKALCIKDTMLSQI</sequence>
<feature type="coiled-coil region" evidence="6">
    <location>
        <begin position="50"/>
        <end position="77"/>
    </location>
</feature>
<dbReference type="PROSITE" id="PS50135">
    <property type="entry name" value="ZF_ZZ_2"/>
    <property type="match status" value="1"/>
</dbReference>
<dbReference type="InterPro" id="IPR009057">
    <property type="entry name" value="Homeodomain-like_sf"/>
</dbReference>
<feature type="domain" description="HTH myb-type" evidence="9">
    <location>
        <begin position="173"/>
        <end position="227"/>
    </location>
</feature>
<comment type="caution">
    <text evidence="10">The sequence shown here is derived from an EMBL/GenBank/DDBJ whole genome shotgun (WGS) entry which is preliminary data.</text>
</comment>
<dbReference type="Pfam" id="PF00249">
    <property type="entry name" value="Myb_DNA-binding"/>
    <property type="match status" value="1"/>
</dbReference>
<dbReference type="SMART" id="SM00717">
    <property type="entry name" value="SANT"/>
    <property type="match status" value="1"/>
</dbReference>
<name>A0AAN9A4P7_HALRR</name>
<dbReference type="Proteomes" id="UP001381693">
    <property type="component" value="Unassembled WGS sequence"/>
</dbReference>
<dbReference type="Pfam" id="PF00569">
    <property type="entry name" value="ZZ"/>
    <property type="match status" value="1"/>
</dbReference>
<evidence type="ECO:0000313" key="11">
    <source>
        <dbReference type="Proteomes" id="UP001381693"/>
    </source>
</evidence>
<dbReference type="CDD" id="cd00167">
    <property type="entry name" value="SANT"/>
    <property type="match status" value="1"/>
</dbReference>
<dbReference type="AlphaFoldDB" id="A0AAN9A4P7"/>
<dbReference type="PROSITE" id="PS51294">
    <property type="entry name" value="HTH_MYB"/>
    <property type="match status" value="1"/>
</dbReference>
<dbReference type="InterPro" id="IPR043145">
    <property type="entry name" value="Znf_ZZ_sf"/>
</dbReference>
<evidence type="ECO:0000259" key="7">
    <source>
        <dbReference type="PROSITE" id="PS50090"/>
    </source>
</evidence>
<dbReference type="InterPro" id="IPR017930">
    <property type="entry name" value="Myb_dom"/>
</dbReference>
<evidence type="ECO:0000256" key="1">
    <source>
        <dbReference type="ARBA" id="ARBA00004123"/>
    </source>
</evidence>
<keyword evidence="4" id="KW-0862">Zinc</keyword>
<dbReference type="Gene3D" id="3.30.60.90">
    <property type="match status" value="1"/>
</dbReference>
<dbReference type="SUPFAM" id="SSF57850">
    <property type="entry name" value="RING/U-box"/>
    <property type="match status" value="1"/>
</dbReference>
<dbReference type="SUPFAM" id="SSF46689">
    <property type="entry name" value="Homeodomain-like"/>
    <property type="match status" value="1"/>
</dbReference>
<reference evidence="10 11" key="1">
    <citation type="submission" date="2023-11" db="EMBL/GenBank/DDBJ databases">
        <title>Halocaridina rubra genome assembly.</title>
        <authorList>
            <person name="Smith C."/>
        </authorList>
    </citation>
    <scope>NUCLEOTIDE SEQUENCE [LARGE SCALE GENOMIC DNA]</scope>
    <source>
        <strain evidence="10">EP-1</strain>
        <tissue evidence="10">Whole</tissue>
    </source>
</reference>
<dbReference type="PANTHER" id="PTHR22705">
    <property type="entry name" value="ZINC FINGER, ZZ DOMAIN CONTAINING 3"/>
    <property type="match status" value="1"/>
</dbReference>
<dbReference type="GO" id="GO:0070461">
    <property type="term" value="C:SAGA-type complex"/>
    <property type="evidence" value="ECO:0007669"/>
    <property type="project" value="UniProtKB-ARBA"/>
</dbReference>
<feature type="domain" description="Myb-like" evidence="7">
    <location>
        <begin position="167"/>
        <end position="223"/>
    </location>
</feature>
<evidence type="ECO:0000259" key="8">
    <source>
        <dbReference type="PROSITE" id="PS50135"/>
    </source>
</evidence>
<evidence type="ECO:0000259" key="9">
    <source>
        <dbReference type="PROSITE" id="PS51294"/>
    </source>
</evidence>
<evidence type="ECO:0000256" key="4">
    <source>
        <dbReference type="ARBA" id="ARBA00022833"/>
    </source>
</evidence>
<keyword evidence="11" id="KW-1185">Reference proteome</keyword>
<keyword evidence="2" id="KW-0479">Metal-binding</keyword>
<comment type="subcellular location">
    <subcellularLocation>
        <location evidence="1">Nucleus</location>
    </subcellularLocation>
</comment>
<evidence type="ECO:0000256" key="6">
    <source>
        <dbReference type="SAM" id="Coils"/>
    </source>
</evidence>
<feature type="domain" description="ZZ-type" evidence="8">
    <location>
        <begin position="333"/>
        <end position="392"/>
    </location>
</feature>
<accession>A0AAN9A4P7</accession>